<dbReference type="AlphaFoldDB" id="A0AAV5TGZ0"/>
<name>A0AAV5TGZ0_9BILA</name>
<evidence type="ECO:0000313" key="2">
    <source>
        <dbReference type="Proteomes" id="UP001432027"/>
    </source>
</evidence>
<protein>
    <submittedName>
        <fullName evidence="1">Uncharacterized protein</fullName>
    </submittedName>
</protein>
<evidence type="ECO:0000313" key="1">
    <source>
        <dbReference type="EMBL" id="GMS93276.1"/>
    </source>
</evidence>
<dbReference type="Proteomes" id="UP001432027">
    <property type="component" value="Unassembled WGS sequence"/>
</dbReference>
<dbReference type="EMBL" id="BTSX01000004">
    <property type="protein sequence ID" value="GMS93276.1"/>
    <property type="molecule type" value="Genomic_DNA"/>
</dbReference>
<comment type="caution">
    <text evidence="1">The sequence shown here is derived from an EMBL/GenBank/DDBJ whole genome shotgun (WGS) entry which is preliminary data.</text>
</comment>
<keyword evidence="2" id="KW-1185">Reference proteome</keyword>
<proteinExistence type="predicted"/>
<organism evidence="1 2">
    <name type="scientific">Pristionchus entomophagus</name>
    <dbReference type="NCBI Taxonomy" id="358040"/>
    <lineage>
        <taxon>Eukaryota</taxon>
        <taxon>Metazoa</taxon>
        <taxon>Ecdysozoa</taxon>
        <taxon>Nematoda</taxon>
        <taxon>Chromadorea</taxon>
        <taxon>Rhabditida</taxon>
        <taxon>Rhabditina</taxon>
        <taxon>Diplogasteromorpha</taxon>
        <taxon>Diplogasteroidea</taxon>
        <taxon>Neodiplogasteridae</taxon>
        <taxon>Pristionchus</taxon>
    </lineage>
</organism>
<accession>A0AAV5TGZ0</accession>
<sequence>MLLQAPSEDYSRDGRQTYCLEDQAEVWERHTEKTSFQIMSELMGVQYTNQYGFPHALALILSRGAGEYYDWNDKNKVEEVGKRFICPDHERELGSDWEARHWYHFKRKDWKGGKVTPICSMPHPFFQHKPLFPLKDEVYRVEASEAHAMLKKKGVLIHPGLPICSAHDQLAVKVSS</sequence>
<gene>
    <name evidence="1" type="ORF">PENTCL1PPCAC_15451</name>
</gene>
<reference evidence="1" key="1">
    <citation type="submission" date="2023-10" db="EMBL/GenBank/DDBJ databases">
        <title>Genome assembly of Pristionchus species.</title>
        <authorList>
            <person name="Yoshida K."/>
            <person name="Sommer R.J."/>
        </authorList>
    </citation>
    <scope>NUCLEOTIDE SEQUENCE</scope>
    <source>
        <strain evidence="1">RS0144</strain>
    </source>
</reference>